<keyword evidence="2" id="KW-1003">Cell membrane</keyword>
<name>A0A7X0SJX6_9BACL</name>
<evidence type="ECO:0000313" key="11">
    <source>
        <dbReference type="Proteomes" id="UP000564644"/>
    </source>
</evidence>
<dbReference type="Proteomes" id="UP000564644">
    <property type="component" value="Unassembled WGS sequence"/>
</dbReference>
<evidence type="ECO:0000256" key="4">
    <source>
        <dbReference type="ARBA" id="ARBA00022679"/>
    </source>
</evidence>
<dbReference type="SMART" id="SM00304">
    <property type="entry name" value="HAMP"/>
    <property type="match status" value="1"/>
</dbReference>
<evidence type="ECO:0000256" key="7">
    <source>
        <dbReference type="SAM" id="Coils"/>
    </source>
</evidence>
<evidence type="ECO:0000256" key="2">
    <source>
        <dbReference type="ARBA" id="ARBA00022475"/>
    </source>
</evidence>
<dbReference type="InterPro" id="IPR003660">
    <property type="entry name" value="HAMP_dom"/>
</dbReference>
<keyword evidence="8" id="KW-1133">Transmembrane helix</keyword>
<organism evidence="10 11">
    <name type="scientific">Cohnella zeiphila</name>
    <dbReference type="NCBI Taxonomy" id="2761120"/>
    <lineage>
        <taxon>Bacteria</taxon>
        <taxon>Bacillati</taxon>
        <taxon>Bacillota</taxon>
        <taxon>Bacilli</taxon>
        <taxon>Bacillales</taxon>
        <taxon>Paenibacillaceae</taxon>
        <taxon>Cohnella</taxon>
    </lineage>
</organism>
<reference evidence="10 11" key="1">
    <citation type="submission" date="2020-08" db="EMBL/GenBank/DDBJ databases">
        <title>Cohnella phylogeny.</title>
        <authorList>
            <person name="Dunlap C."/>
        </authorList>
    </citation>
    <scope>NUCLEOTIDE SEQUENCE [LARGE SCALE GENOMIC DNA]</scope>
    <source>
        <strain evidence="10 11">CBP 2801</strain>
    </source>
</reference>
<evidence type="ECO:0000256" key="1">
    <source>
        <dbReference type="ARBA" id="ARBA00004651"/>
    </source>
</evidence>
<dbReference type="PANTHER" id="PTHR34220:SF7">
    <property type="entry name" value="SENSOR HISTIDINE KINASE YPDA"/>
    <property type="match status" value="1"/>
</dbReference>
<dbReference type="SUPFAM" id="SSF55874">
    <property type="entry name" value="ATPase domain of HSP90 chaperone/DNA topoisomerase II/histidine kinase"/>
    <property type="match status" value="1"/>
</dbReference>
<evidence type="ECO:0000259" key="9">
    <source>
        <dbReference type="PROSITE" id="PS50885"/>
    </source>
</evidence>
<dbReference type="InterPro" id="IPR010559">
    <property type="entry name" value="Sig_transdc_His_kin_internal"/>
</dbReference>
<dbReference type="GO" id="GO:0005886">
    <property type="term" value="C:plasma membrane"/>
    <property type="evidence" value="ECO:0007669"/>
    <property type="project" value="UniProtKB-SubCell"/>
</dbReference>
<keyword evidence="8" id="KW-0812">Transmembrane</keyword>
<proteinExistence type="predicted"/>
<dbReference type="RefSeq" id="WP_185129031.1">
    <property type="nucleotide sequence ID" value="NZ_JACJVO010000011.1"/>
</dbReference>
<evidence type="ECO:0000256" key="3">
    <source>
        <dbReference type="ARBA" id="ARBA00022553"/>
    </source>
</evidence>
<dbReference type="Gene3D" id="6.10.340.10">
    <property type="match status" value="1"/>
</dbReference>
<dbReference type="EMBL" id="JACJVO010000011">
    <property type="protein sequence ID" value="MBB6731360.1"/>
    <property type="molecule type" value="Genomic_DNA"/>
</dbReference>
<dbReference type="PROSITE" id="PS50885">
    <property type="entry name" value="HAMP"/>
    <property type="match status" value="1"/>
</dbReference>
<sequence>MMDRLYRFNAKIKLRTKLFLLLFVLLMVSLALSSYGYYTYSLDNAVSQYSKDAYQNIRQSNIILDQKLLKIVENSELMNKDKDIYRIFNTIDPEDPNDLLKYDRELKRIIGKYFDYDEQVYSQTLMTSYYTFGEGFIPYESFMDSSVYRHIRQGEGQLVWEPTYDFIKMYDQKSLAGSDIGDFRYLFSCGRVLNLFDNSTGEITGLPHGKERPVLLINFKLDFLTEFYKSLAYDAHLRFFLIAPDGSLVFANDEASQSLTNSPWVSEVLSGKSGTLRAGERRDPMVVSYDTSQVTGWTLVSAIRDKDLIPQVSRNIATTIARLGLIVLMISLILAYFMSMVITKPLIQLVTAIRKTGRGDFANRIPVHGYGELDNVIRRFNDMNDKIQQLIHENYEVKLLEKQAQINLLNMQLNPHFLYNTLNLVSCIAIEQRSDEISRIVSSLSRMLHYTVENDKSTGRLREELEWLEGYIYIMTCRYEGRLDYGCYMEPELLEGEVPRLFLQPFVENAFVHGFEQMEDGCVLRITGWREDNHRCFSVRDNGNGISAGRIEEIMKGNSSSVGIKNVHRRLKLMYGEEYGITIQSNSGRGTIILIRLPDDAVQ</sequence>
<evidence type="ECO:0000313" key="10">
    <source>
        <dbReference type="EMBL" id="MBB6731360.1"/>
    </source>
</evidence>
<keyword evidence="3" id="KW-0597">Phosphoprotein</keyword>
<feature type="coiled-coil region" evidence="7">
    <location>
        <begin position="373"/>
        <end position="412"/>
    </location>
</feature>
<dbReference type="Gene3D" id="3.30.565.10">
    <property type="entry name" value="Histidine kinase-like ATPase, C-terminal domain"/>
    <property type="match status" value="1"/>
</dbReference>
<keyword evidence="7" id="KW-0175">Coiled coil</keyword>
<comment type="caution">
    <text evidence="10">The sequence shown here is derived from an EMBL/GenBank/DDBJ whole genome shotgun (WGS) entry which is preliminary data.</text>
</comment>
<keyword evidence="4" id="KW-0808">Transferase</keyword>
<comment type="subcellular location">
    <subcellularLocation>
        <location evidence="1">Cell membrane</location>
        <topology evidence="1">Multi-pass membrane protein</topology>
    </subcellularLocation>
</comment>
<dbReference type="Pfam" id="PF06580">
    <property type="entry name" value="His_kinase"/>
    <property type="match status" value="1"/>
</dbReference>
<evidence type="ECO:0000256" key="5">
    <source>
        <dbReference type="ARBA" id="ARBA00022777"/>
    </source>
</evidence>
<gene>
    <name evidence="10" type="ORF">H7C18_10630</name>
</gene>
<feature type="transmembrane region" description="Helical" evidence="8">
    <location>
        <begin position="320"/>
        <end position="338"/>
    </location>
</feature>
<dbReference type="CDD" id="cd06225">
    <property type="entry name" value="HAMP"/>
    <property type="match status" value="1"/>
</dbReference>
<dbReference type="GO" id="GO:0000155">
    <property type="term" value="F:phosphorelay sensor kinase activity"/>
    <property type="evidence" value="ECO:0007669"/>
    <property type="project" value="InterPro"/>
</dbReference>
<protein>
    <submittedName>
        <fullName evidence="10">Sensor histidine kinase</fullName>
    </submittedName>
</protein>
<dbReference type="InterPro" id="IPR003594">
    <property type="entry name" value="HATPase_dom"/>
</dbReference>
<accession>A0A7X0SJX6</accession>
<evidence type="ECO:0000256" key="8">
    <source>
        <dbReference type="SAM" id="Phobius"/>
    </source>
</evidence>
<keyword evidence="6 8" id="KW-0472">Membrane</keyword>
<dbReference type="Pfam" id="PF02518">
    <property type="entry name" value="HATPase_c"/>
    <property type="match status" value="1"/>
</dbReference>
<evidence type="ECO:0000256" key="6">
    <source>
        <dbReference type="ARBA" id="ARBA00023136"/>
    </source>
</evidence>
<dbReference type="InterPro" id="IPR050640">
    <property type="entry name" value="Bact_2-comp_sensor_kinase"/>
</dbReference>
<dbReference type="SUPFAM" id="SSF158472">
    <property type="entry name" value="HAMP domain-like"/>
    <property type="match status" value="1"/>
</dbReference>
<keyword evidence="11" id="KW-1185">Reference proteome</keyword>
<dbReference type="CDD" id="cd18774">
    <property type="entry name" value="PDC2_HK_sensor"/>
    <property type="match status" value="1"/>
</dbReference>
<feature type="domain" description="HAMP" evidence="9">
    <location>
        <begin position="340"/>
        <end position="392"/>
    </location>
</feature>
<keyword evidence="5 10" id="KW-0418">Kinase</keyword>
<dbReference type="AlphaFoldDB" id="A0A7X0SJX6"/>
<dbReference type="Pfam" id="PF00672">
    <property type="entry name" value="HAMP"/>
    <property type="match status" value="1"/>
</dbReference>
<dbReference type="PANTHER" id="PTHR34220">
    <property type="entry name" value="SENSOR HISTIDINE KINASE YPDA"/>
    <property type="match status" value="1"/>
</dbReference>
<dbReference type="InterPro" id="IPR036890">
    <property type="entry name" value="HATPase_C_sf"/>
</dbReference>